<feature type="coiled-coil region" evidence="1">
    <location>
        <begin position="247"/>
        <end position="283"/>
    </location>
</feature>
<dbReference type="EMBL" id="FMYW01000011">
    <property type="protein sequence ID" value="SDC60097.1"/>
    <property type="molecule type" value="Genomic_DNA"/>
</dbReference>
<protein>
    <submittedName>
        <fullName evidence="3">Uncharacterized protein</fullName>
    </submittedName>
</protein>
<reference evidence="4" key="1">
    <citation type="submission" date="2016-10" db="EMBL/GenBank/DDBJ databases">
        <authorList>
            <person name="Varghese N."/>
            <person name="Submissions S."/>
        </authorList>
    </citation>
    <scope>NUCLEOTIDE SEQUENCE [LARGE SCALE GENOMIC DNA]</scope>
    <source>
        <strain evidence="4">DSM 11005</strain>
    </source>
</reference>
<evidence type="ECO:0000313" key="4">
    <source>
        <dbReference type="Proteomes" id="UP000198943"/>
    </source>
</evidence>
<dbReference type="Proteomes" id="UP000198943">
    <property type="component" value="Unassembled WGS sequence"/>
</dbReference>
<dbReference type="AlphaFoldDB" id="A0A1G6MY26"/>
<evidence type="ECO:0000256" key="1">
    <source>
        <dbReference type="SAM" id="Coils"/>
    </source>
</evidence>
<keyword evidence="4" id="KW-1185">Reference proteome</keyword>
<sequence>MKHFHLDAKQKKTACGVVTAVLVVAAGLFCLFGPTETHVNSLAKEENATGLVNFIHDRADSDYFANATEKATEALLDLNGKQESDEMRMIGNLLLADTAQPAQKNAIIVAFTHKDRLVPEFYKVYERNPNLRDVLQENGLRVSPDIFRKKLLAELDWILEQSRKENKDYSKEIETAKIWNVNGEADEAVFTNVKAITKMYAMQSIVQNGDDHKLLLGFADLENKADSSFVSMNKAYFEKLASHTNAKLEAKKRLSVLTEQMRQLQYEKAAEMMNREIAEIQNKMNSYLYLKYWISGVTNGRLRIYGRDQQDREIEATIFKPDRPYKNMTVYHDYFVIVKNEYKEGFFGYVNTPVLQRVDVTGETDRLNQLKIQKNALDKEKQAKEREINRINEELSLHDKEIRERLRSGLNKLEKITGSDLLHFSKDDSKAVKL</sequence>
<keyword evidence="2" id="KW-0472">Membrane</keyword>
<feature type="coiled-coil region" evidence="1">
    <location>
        <begin position="360"/>
        <end position="401"/>
    </location>
</feature>
<evidence type="ECO:0000256" key="2">
    <source>
        <dbReference type="SAM" id="Phobius"/>
    </source>
</evidence>
<name>A0A1G6MY26_9FIRM</name>
<keyword evidence="1" id="KW-0175">Coiled coil</keyword>
<accession>A0A1G6MY26</accession>
<keyword evidence="2" id="KW-1133">Transmembrane helix</keyword>
<evidence type="ECO:0000313" key="3">
    <source>
        <dbReference type="EMBL" id="SDC60097.1"/>
    </source>
</evidence>
<organism evidence="3 4">
    <name type="scientific">Succiniclasticum ruminis</name>
    <dbReference type="NCBI Taxonomy" id="40841"/>
    <lineage>
        <taxon>Bacteria</taxon>
        <taxon>Bacillati</taxon>
        <taxon>Bacillota</taxon>
        <taxon>Negativicutes</taxon>
        <taxon>Acidaminococcales</taxon>
        <taxon>Acidaminococcaceae</taxon>
        <taxon>Succiniclasticum</taxon>
    </lineage>
</organism>
<dbReference type="RefSeq" id="WP_093730741.1">
    <property type="nucleotide sequence ID" value="NZ_FMYW01000011.1"/>
</dbReference>
<feature type="transmembrane region" description="Helical" evidence="2">
    <location>
        <begin position="12"/>
        <end position="34"/>
    </location>
</feature>
<proteinExistence type="predicted"/>
<gene>
    <name evidence="3" type="ORF">SAMN04487864_11120</name>
</gene>
<keyword evidence="2" id="KW-0812">Transmembrane</keyword>